<evidence type="ECO:0000313" key="2">
    <source>
        <dbReference type="Proteomes" id="UP001220022"/>
    </source>
</evidence>
<protein>
    <submittedName>
        <fullName evidence="1">Uncharacterized protein</fullName>
    </submittedName>
</protein>
<proteinExistence type="predicted"/>
<dbReference type="Proteomes" id="UP001220022">
    <property type="component" value="Unassembled WGS sequence"/>
</dbReference>
<gene>
    <name evidence="1" type="ORF">P2L57_29360</name>
</gene>
<reference evidence="1 2" key="1">
    <citation type="submission" date="2023-03" db="EMBL/GenBank/DDBJ databases">
        <title>Draft genome sequence of type strain Streptomyces ferralitis JCM 14344.</title>
        <authorList>
            <person name="Klaysubun C."/>
            <person name="Duangmal K."/>
        </authorList>
    </citation>
    <scope>NUCLEOTIDE SEQUENCE [LARGE SCALE GENOMIC DNA]</scope>
    <source>
        <strain evidence="1 2">JCM 14344</strain>
    </source>
</reference>
<accession>A0ABT5Z9E5</accession>
<dbReference type="RefSeq" id="WP_275819529.1">
    <property type="nucleotide sequence ID" value="NZ_BAAANM010000028.1"/>
</dbReference>
<sequence>MALVEACGPCILYLDRVHTARAHWQRQGATPTTPEELTSYYVPVAPSPEYADRLREWAASLMRQLDADTVAALVYGVRGQVIIPDAQMIPPLV</sequence>
<dbReference type="EMBL" id="JARHTQ010000025">
    <property type="protein sequence ID" value="MDF2259680.1"/>
    <property type="molecule type" value="Genomic_DNA"/>
</dbReference>
<organism evidence="1 2">
    <name type="scientific">Streptantibioticus ferralitis</name>
    <dbReference type="NCBI Taxonomy" id="236510"/>
    <lineage>
        <taxon>Bacteria</taxon>
        <taxon>Bacillati</taxon>
        <taxon>Actinomycetota</taxon>
        <taxon>Actinomycetes</taxon>
        <taxon>Kitasatosporales</taxon>
        <taxon>Streptomycetaceae</taxon>
        <taxon>Streptantibioticus</taxon>
    </lineage>
</organism>
<comment type="caution">
    <text evidence="1">The sequence shown here is derived from an EMBL/GenBank/DDBJ whole genome shotgun (WGS) entry which is preliminary data.</text>
</comment>
<name>A0ABT5Z9E5_9ACTN</name>
<keyword evidence="2" id="KW-1185">Reference proteome</keyword>
<evidence type="ECO:0000313" key="1">
    <source>
        <dbReference type="EMBL" id="MDF2259680.1"/>
    </source>
</evidence>